<dbReference type="InterPro" id="IPR041492">
    <property type="entry name" value="HAD_2"/>
</dbReference>
<keyword evidence="5" id="KW-1185">Reference proteome</keyword>
<organism evidence="4 5">
    <name type="scientific">Aureicoccus marinus</name>
    <dbReference type="NCBI Taxonomy" id="754435"/>
    <lineage>
        <taxon>Bacteria</taxon>
        <taxon>Pseudomonadati</taxon>
        <taxon>Bacteroidota</taxon>
        <taxon>Flavobacteriia</taxon>
        <taxon>Flavobacteriales</taxon>
        <taxon>Flavobacteriaceae</taxon>
        <taxon>Aureicoccus</taxon>
    </lineage>
</organism>
<reference evidence="5" key="1">
    <citation type="submission" date="2016-11" db="EMBL/GenBank/DDBJ databases">
        <title>Trade-off between light-utilization and light-protection in marine flavobacteria.</title>
        <authorList>
            <person name="Kumagai Y."/>
            <person name="Yoshizawa S."/>
            <person name="Kogure K."/>
        </authorList>
    </citation>
    <scope>NUCLEOTIDE SEQUENCE [LARGE SCALE GENOMIC DNA]</scope>
    <source>
        <strain evidence="5">SG-18</strain>
    </source>
</reference>
<keyword evidence="3" id="KW-0460">Magnesium</keyword>
<evidence type="ECO:0008006" key="6">
    <source>
        <dbReference type="Google" id="ProtNLM"/>
    </source>
</evidence>
<dbReference type="SFLD" id="SFLDG01129">
    <property type="entry name" value="C1.5:_HAD__Beta-PGM__Phosphata"/>
    <property type="match status" value="1"/>
</dbReference>
<accession>A0A2S7T714</accession>
<evidence type="ECO:0000256" key="3">
    <source>
        <dbReference type="ARBA" id="ARBA00022842"/>
    </source>
</evidence>
<evidence type="ECO:0000313" key="5">
    <source>
        <dbReference type="Proteomes" id="UP000239366"/>
    </source>
</evidence>
<dbReference type="Gene3D" id="3.40.50.1000">
    <property type="entry name" value="HAD superfamily/HAD-like"/>
    <property type="match status" value="1"/>
</dbReference>
<name>A0A2S7T714_9FLAO</name>
<dbReference type="PANTHER" id="PTHR46470">
    <property type="entry name" value="N-ACYLNEURAMINATE-9-PHOSPHATASE"/>
    <property type="match status" value="1"/>
</dbReference>
<dbReference type="EMBL" id="MQVX01000001">
    <property type="protein sequence ID" value="PQJ15246.1"/>
    <property type="molecule type" value="Genomic_DNA"/>
</dbReference>
<dbReference type="GO" id="GO:0016791">
    <property type="term" value="F:phosphatase activity"/>
    <property type="evidence" value="ECO:0007669"/>
    <property type="project" value="TreeGrafter"/>
</dbReference>
<dbReference type="GO" id="GO:0046872">
    <property type="term" value="F:metal ion binding"/>
    <property type="evidence" value="ECO:0007669"/>
    <property type="project" value="UniProtKB-KW"/>
</dbReference>
<dbReference type="RefSeq" id="WP_105000898.1">
    <property type="nucleotide sequence ID" value="NZ_MQVX01000001.1"/>
</dbReference>
<evidence type="ECO:0000313" key="4">
    <source>
        <dbReference type="EMBL" id="PQJ15246.1"/>
    </source>
</evidence>
<evidence type="ECO:0000256" key="1">
    <source>
        <dbReference type="ARBA" id="ARBA00022723"/>
    </source>
</evidence>
<gene>
    <name evidence="4" type="ORF">BST99_05440</name>
</gene>
<dbReference type="InterPro" id="IPR023214">
    <property type="entry name" value="HAD_sf"/>
</dbReference>
<keyword evidence="2" id="KW-0378">Hydrolase</keyword>
<dbReference type="AlphaFoldDB" id="A0A2S7T714"/>
<dbReference type="Proteomes" id="UP000239366">
    <property type="component" value="Unassembled WGS sequence"/>
</dbReference>
<protein>
    <recommendedName>
        <fullName evidence="6">HAD family hydrolase</fullName>
    </recommendedName>
</protein>
<dbReference type="InterPro" id="IPR036412">
    <property type="entry name" value="HAD-like_sf"/>
</dbReference>
<comment type="caution">
    <text evidence="4">The sequence shown here is derived from an EMBL/GenBank/DDBJ whole genome shotgun (WGS) entry which is preliminary data.</text>
</comment>
<dbReference type="Pfam" id="PF13419">
    <property type="entry name" value="HAD_2"/>
    <property type="match status" value="1"/>
</dbReference>
<dbReference type="OrthoDB" id="9809962at2"/>
<dbReference type="SUPFAM" id="SSF56784">
    <property type="entry name" value="HAD-like"/>
    <property type="match status" value="1"/>
</dbReference>
<sequence length="224" mass="26250">MDIKVNSSTVWCFDLDDTLYNELDYLRSAYSEISRLLEPESFLELYVLMISMYRNKENVFDYLTENYTISKEDLLREYREHMPRITPFNGVVELFEGIRNRGGKLVCITDGRSVSQRNKLLALGLLDYFELLVISEEVGSAKPSTLNYMLVEEHFPGMSYTYVADNWKKDFIVPNERDWGSIGLIDNGKNIHSGVFQFMMLEAHRPKSLIRYIRELNPIDYPRP</sequence>
<keyword evidence="1" id="KW-0479">Metal-binding</keyword>
<proteinExistence type="predicted"/>
<dbReference type="SFLD" id="SFLDS00003">
    <property type="entry name" value="Haloacid_Dehalogenase"/>
    <property type="match status" value="1"/>
</dbReference>
<dbReference type="PANTHER" id="PTHR46470:SF2">
    <property type="entry name" value="GLYCERALDEHYDE 3-PHOSPHATE PHOSPHATASE"/>
    <property type="match status" value="1"/>
</dbReference>
<dbReference type="Gene3D" id="1.10.150.520">
    <property type="match status" value="1"/>
</dbReference>
<evidence type="ECO:0000256" key="2">
    <source>
        <dbReference type="ARBA" id="ARBA00022801"/>
    </source>
</evidence>
<dbReference type="InterPro" id="IPR051400">
    <property type="entry name" value="HAD-like_hydrolase"/>
</dbReference>